<dbReference type="InParanoid" id="K3ZKY6"/>
<evidence type="ECO:0000313" key="1">
    <source>
        <dbReference type="EnsemblPlants" id="KQK95669"/>
    </source>
</evidence>
<reference evidence="1" key="2">
    <citation type="submission" date="2018-08" db="UniProtKB">
        <authorList>
            <consortium name="EnsemblPlants"/>
        </authorList>
    </citation>
    <scope>IDENTIFICATION</scope>
    <source>
        <strain evidence="1">Yugu1</strain>
    </source>
</reference>
<evidence type="ECO:0000313" key="2">
    <source>
        <dbReference type="Proteomes" id="UP000004995"/>
    </source>
</evidence>
<sequence>MEVVILSSKDLVSMLLDVVCLDNTLIRSADTVVITNDGSSLFDMLLVAFAWVMQ</sequence>
<protein>
    <submittedName>
        <fullName evidence="1">Uncharacterized protein</fullName>
    </submittedName>
</protein>
<dbReference type="Proteomes" id="UP000004995">
    <property type="component" value="Unassembled WGS sequence"/>
</dbReference>
<reference evidence="2" key="1">
    <citation type="journal article" date="2012" name="Nat. Biotechnol.">
        <title>Reference genome sequence of the model plant Setaria.</title>
        <authorList>
            <person name="Bennetzen J.L."/>
            <person name="Schmutz J."/>
            <person name="Wang H."/>
            <person name="Percifield R."/>
            <person name="Hawkins J."/>
            <person name="Pontaroli A.C."/>
            <person name="Estep M."/>
            <person name="Feng L."/>
            <person name="Vaughn J.N."/>
            <person name="Grimwood J."/>
            <person name="Jenkins J."/>
            <person name="Barry K."/>
            <person name="Lindquist E."/>
            <person name="Hellsten U."/>
            <person name="Deshpande S."/>
            <person name="Wang X."/>
            <person name="Wu X."/>
            <person name="Mitros T."/>
            <person name="Triplett J."/>
            <person name="Yang X."/>
            <person name="Ye C.Y."/>
            <person name="Mauro-Herrera M."/>
            <person name="Wang L."/>
            <person name="Li P."/>
            <person name="Sharma M."/>
            <person name="Sharma R."/>
            <person name="Ronald P.C."/>
            <person name="Panaud O."/>
            <person name="Kellogg E.A."/>
            <person name="Brutnell T.P."/>
            <person name="Doust A.N."/>
            <person name="Tuskan G.A."/>
            <person name="Rokhsar D."/>
            <person name="Devos K.M."/>
        </authorList>
    </citation>
    <scope>NUCLEOTIDE SEQUENCE [LARGE SCALE GENOMIC DNA]</scope>
    <source>
        <strain evidence="2">cv. Yugu1</strain>
    </source>
</reference>
<keyword evidence="2" id="KW-1185">Reference proteome</keyword>
<dbReference type="EMBL" id="AGNK02005207">
    <property type="status" value="NOT_ANNOTATED_CDS"/>
    <property type="molecule type" value="Genomic_DNA"/>
</dbReference>
<name>K3ZKY6_SETIT</name>
<dbReference type="Gramene" id="KQK95669">
    <property type="protein sequence ID" value="KQK95669"/>
    <property type="gene ID" value="SETIT_027242mg"/>
</dbReference>
<accession>K3ZKY6</accession>
<organism evidence="1 2">
    <name type="scientific">Setaria italica</name>
    <name type="common">Foxtail millet</name>
    <name type="synonym">Panicum italicum</name>
    <dbReference type="NCBI Taxonomy" id="4555"/>
    <lineage>
        <taxon>Eukaryota</taxon>
        <taxon>Viridiplantae</taxon>
        <taxon>Streptophyta</taxon>
        <taxon>Embryophyta</taxon>
        <taxon>Tracheophyta</taxon>
        <taxon>Spermatophyta</taxon>
        <taxon>Magnoliopsida</taxon>
        <taxon>Liliopsida</taxon>
        <taxon>Poales</taxon>
        <taxon>Poaceae</taxon>
        <taxon>PACMAD clade</taxon>
        <taxon>Panicoideae</taxon>
        <taxon>Panicodae</taxon>
        <taxon>Paniceae</taxon>
        <taxon>Cenchrinae</taxon>
        <taxon>Setaria</taxon>
    </lineage>
</organism>
<proteinExistence type="predicted"/>
<dbReference type="EnsemblPlants" id="KQK95669">
    <property type="protein sequence ID" value="KQK95669"/>
    <property type="gene ID" value="SETIT_027242mg"/>
</dbReference>
<dbReference type="HOGENOM" id="CLU_3054007_0_0_1"/>
<dbReference type="AlphaFoldDB" id="K3ZKY6"/>